<dbReference type="SUPFAM" id="SSF55729">
    <property type="entry name" value="Acyl-CoA N-acyltransferases (Nat)"/>
    <property type="match status" value="1"/>
</dbReference>
<sequence>MSISNIRQLDSFTLCPKDMTHADIPHLHELSVAVGWMHRAQDWATVLELGEGIFLSDEIGRPCGSAMWFPMSDDLAMLGMVITTPRLQERGAGRWMMEQILARTGGRDLALNATRAAFRLYLALDFQPGPKVWQRMGLVSAIPEQSPRTRPMCNTDHAAIHDLDSRAYGTNRHTAIELFLRQSTGTVIEDAGRITGYSLCRRFGRGHVVGPIVAATAQDAAALAAPHIAHHHGSFLRIDTQETEGPFIQMLTDCGLAARDTVTFMSRGRKRICDPSAHVFALANQAVG</sequence>
<dbReference type="InterPro" id="IPR016181">
    <property type="entry name" value="Acyl_CoA_acyltransferase"/>
</dbReference>
<gene>
    <name evidence="2" type="ORF">PAF17_09090</name>
</gene>
<dbReference type="Gene3D" id="3.40.630.30">
    <property type="match status" value="1"/>
</dbReference>
<dbReference type="RefSeq" id="WP_271888792.1">
    <property type="nucleotide sequence ID" value="NZ_JAQBIE010000010.1"/>
</dbReference>
<reference evidence="2" key="1">
    <citation type="submission" date="2022-12" db="EMBL/GenBank/DDBJ databases">
        <title>Paracoccus onchidii sp. nov., isolated from a marine invertebrate from the South China Sea.</title>
        <authorList>
            <person name="Xu S."/>
            <person name="Liu Z."/>
            <person name="Xu Y."/>
        </authorList>
    </citation>
    <scope>NUCLEOTIDE SEQUENCE</scope>
    <source>
        <strain evidence="2">Z330</strain>
    </source>
</reference>
<evidence type="ECO:0000259" key="1">
    <source>
        <dbReference type="Pfam" id="PF18014"/>
    </source>
</evidence>
<dbReference type="PANTHER" id="PTHR47237:SF2">
    <property type="entry name" value="BLL4206 PROTEIN"/>
    <property type="match status" value="1"/>
</dbReference>
<proteinExistence type="predicted"/>
<name>A0ABT4ZE98_9RHOB</name>
<organism evidence="2 3">
    <name type="scientific">Paracoccus onchidii</name>
    <dbReference type="NCBI Taxonomy" id="3017813"/>
    <lineage>
        <taxon>Bacteria</taxon>
        <taxon>Pseudomonadati</taxon>
        <taxon>Pseudomonadota</taxon>
        <taxon>Alphaproteobacteria</taxon>
        <taxon>Rhodobacterales</taxon>
        <taxon>Paracoccaceae</taxon>
        <taxon>Paracoccus</taxon>
    </lineage>
</organism>
<feature type="domain" description="YitH/HolE acetyltransferase (GNAT)" evidence="1">
    <location>
        <begin position="160"/>
        <end position="281"/>
    </location>
</feature>
<dbReference type="Proteomes" id="UP001165641">
    <property type="component" value="Unassembled WGS sequence"/>
</dbReference>
<dbReference type="Gene3D" id="3.40.630.90">
    <property type="match status" value="1"/>
</dbReference>
<dbReference type="InterPro" id="IPR052729">
    <property type="entry name" value="Acyl/Acetyltrans_Enzymes"/>
</dbReference>
<evidence type="ECO:0000313" key="3">
    <source>
        <dbReference type="Proteomes" id="UP001165641"/>
    </source>
</evidence>
<protein>
    <submittedName>
        <fullName evidence="2">N-acetyltransferase</fullName>
    </submittedName>
</protein>
<evidence type="ECO:0000313" key="2">
    <source>
        <dbReference type="EMBL" id="MDB6177667.1"/>
    </source>
</evidence>
<comment type="caution">
    <text evidence="2">The sequence shown here is derived from an EMBL/GenBank/DDBJ whole genome shotgun (WGS) entry which is preliminary data.</text>
</comment>
<keyword evidence="3" id="KW-1185">Reference proteome</keyword>
<accession>A0ABT4ZE98</accession>
<dbReference type="EMBL" id="JAQBIE010000010">
    <property type="protein sequence ID" value="MDB6177667.1"/>
    <property type="molecule type" value="Genomic_DNA"/>
</dbReference>
<dbReference type="PANTHER" id="PTHR47237">
    <property type="entry name" value="SLL0310 PROTEIN"/>
    <property type="match status" value="1"/>
</dbReference>
<dbReference type="InterPro" id="IPR041496">
    <property type="entry name" value="YitH/HolE_GNAT"/>
</dbReference>
<dbReference type="Pfam" id="PF18014">
    <property type="entry name" value="Acetyltransf_18"/>
    <property type="match status" value="1"/>
</dbReference>